<dbReference type="Gene3D" id="3.40.50.10490">
    <property type="entry name" value="Glucose-6-phosphate isomerase like protein, domain 1"/>
    <property type="match status" value="2"/>
</dbReference>
<organism evidence="3 4">
    <name type="scientific">Chryseolinea serpens</name>
    <dbReference type="NCBI Taxonomy" id="947013"/>
    <lineage>
        <taxon>Bacteria</taxon>
        <taxon>Pseudomonadati</taxon>
        <taxon>Bacteroidota</taxon>
        <taxon>Cytophagia</taxon>
        <taxon>Cytophagales</taxon>
        <taxon>Fulvivirgaceae</taxon>
        <taxon>Chryseolinea</taxon>
    </lineage>
</organism>
<dbReference type="Pfam" id="PF01380">
    <property type="entry name" value="SIS"/>
    <property type="match status" value="1"/>
</dbReference>
<dbReference type="InterPro" id="IPR046348">
    <property type="entry name" value="SIS_dom_sf"/>
</dbReference>
<reference evidence="3 4" key="1">
    <citation type="submission" date="2016-11" db="EMBL/GenBank/DDBJ databases">
        <authorList>
            <person name="Jaros S."/>
            <person name="Januszkiewicz K."/>
            <person name="Wedrychowicz H."/>
        </authorList>
    </citation>
    <scope>NUCLEOTIDE SEQUENCE [LARGE SCALE GENOMIC DNA]</scope>
    <source>
        <strain evidence="3 4">DSM 24574</strain>
    </source>
</reference>
<evidence type="ECO:0000256" key="1">
    <source>
        <dbReference type="ARBA" id="ARBA00022737"/>
    </source>
</evidence>
<evidence type="ECO:0000313" key="4">
    <source>
        <dbReference type="Proteomes" id="UP000184212"/>
    </source>
</evidence>
<dbReference type="GO" id="GO:0016853">
    <property type="term" value="F:isomerase activity"/>
    <property type="evidence" value="ECO:0007669"/>
    <property type="project" value="UniProtKB-KW"/>
</dbReference>
<dbReference type="PANTHER" id="PTHR10937:SF4">
    <property type="entry name" value="GLUCOSAMINE-6-PHOSPHATE DEAMINASE"/>
    <property type="match status" value="1"/>
</dbReference>
<keyword evidence="1" id="KW-0677">Repeat</keyword>
<dbReference type="GO" id="GO:0097367">
    <property type="term" value="F:carbohydrate derivative binding"/>
    <property type="evidence" value="ECO:0007669"/>
    <property type="project" value="InterPro"/>
</dbReference>
<dbReference type="EMBL" id="FQWQ01000001">
    <property type="protein sequence ID" value="SHG40876.1"/>
    <property type="molecule type" value="Genomic_DNA"/>
</dbReference>
<sequence length="386" mass="42433">MKYLGIEASDLVKSGGIHTAREICQQPELWKKTFEEIKHQEVAIAQFMDEALGNTKRIILAGAGTSAFIGLSLRGVFQRHSGIATDCIATTDIVSHPKDYLTPEIPTLLVSFARSGNSPESVAAIALADEICHTCYHLIITCNAEGKLAHYSSKSRHYIINLPPESNDQSLAMTSSYSTMLLVGLLIAKRKDLKTLESSVETVIKYGRKLIELYAGDFREIAKKDFRRAVFLGSGPFFGTATESHLKLQEFTDGKVICKNDSYLGFRHGPKAVVDETTLVVYLLTNNAYAYHYERDLILAMKKGTPPLLEIGISESEIKDITLQHAFQLSENGKSVEEEFLAVCYIIPAQLLGFFKSLASGLMPDAPSATGAITRVVEGVNIYSLT</sequence>
<dbReference type="PANTHER" id="PTHR10937">
    <property type="entry name" value="GLUCOSAMINE--FRUCTOSE-6-PHOSPHATE AMINOTRANSFERASE, ISOMERIZING"/>
    <property type="match status" value="1"/>
</dbReference>
<evidence type="ECO:0000259" key="2">
    <source>
        <dbReference type="PROSITE" id="PS51464"/>
    </source>
</evidence>
<protein>
    <submittedName>
        <fullName evidence="3">Tagatose-6-phosphate ketose/aldose isomerase</fullName>
    </submittedName>
</protein>
<accession>A0A1M5JJV8</accession>
<dbReference type="PROSITE" id="PS51464">
    <property type="entry name" value="SIS"/>
    <property type="match status" value="1"/>
</dbReference>
<gene>
    <name evidence="3" type="ORF">SAMN04488109_0112</name>
</gene>
<evidence type="ECO:0000313" key="3">
    <source>
        <dbReference type="EMBL" id="SHG40876.1"/>
    </source>
</evidence>
<keyword evidence="3" id="KW-0413">Isomerase</keyword>
<dbReference type="RefSeq" id="WP_073129851.1">
    <property type="nucleotide sequence ID" value="NZ_FQWQ01000001.1"/>
</dbReference>
<dbReference type="OrthoDB" id="9779207at2"/>
<dbReference type="InterPro" id="IPR035466">
    <property type="entry name" value="GlmS/AgaS_SIS"/>
</dbReference>
<dbReference type="GO" id="GO:1901135">
    <property type="term" value="P:carbohydrate derivative metabolic process"/>
    <property type="evidence" value="ECO:0007669"/>
    <property type="project" value="InterPro"/>
</dbReference>
<dbReference type="InterPro" id="IPR001347">
    <property type="entry name" value="SIS_dom"/>
</dbReference>
<dbReference type="Proteomes" id="UP000184212">
    <property type="component" value="Unassembled WGS sequence"/>
</dbReference>
<feature type="domain" description="SIS" evidence="2">
    <location>
        <begin position="48"/>
        <end position="191"/>
    </location>
</feature>
<proteinExistence type="predicted"/>
<name>A0A1M5JJV8_9BACT</name>
<dbReference type="AlphaFoldDB" id="A0A1M5JJV8"/>
<keyword evidence="4" id="KW-1185">Reference proteome</keyword>
<dbReference type="SUPFAM" id="SSF53697">
    <property type="entry name" value="SIS domain"/>
    <property type="match status" value="1"/>
</dbReference>
<dbReference type="STRING" id="947013.SAMN04488109_0112"/>
<dbReference type="CDD" id="cd05008">
    <property type="entry name" value="SIS_GlmS_GlmD_1"/>
    <property type="match status" value="1"/>
</dbReference>